<comment type="caution">
    <text evidence="15">The sequence shown here is derived from an EMBL/GenBank/DDBJ whole genome shotgun (WGS) entry which is preliminary data.</text>
</comment>
<evidence type="ECO:0000256" key="6">
    <source>
        <dbReference type="ARBA" id="ARBA00022729"/>
    </source>
</evidence>
<evidence type="ECO:0000313" key="15">
    <source>
        <dbReference type="EMBL" id="KAJ3576363.1"/>
    </source>
</evidence>
<keyword evidence="8 12" id="KW-0472">Membrane</keyword>
<feature type="chain" id="PRO_5042038483" description="NodB homology domain-containing protein" evidence="13">
    <location>
        <begin position="18"/>
        <end position="421"/>
    </location>
</feature>
<evidence type="ECO:0000256" key="13">
    <source>
        <dbReference type="SAM" id="SignalP"/>
    </source>
</evidence>
<evidence type="ECO:0000313" key="16">
    <source>
        <dbReference type="Proteomes" id="UP001213000"/>
    </source>
</evidence>
<evidence type="ECO:0000256" key="4">
    <source>
        <dbReference type="ARBA" id="ARBA00022622"/>
    </source>
</evidence>
<dbReference type="PANTHER" id="PTHR46471">
    <property type="entry name" value="CHITIN DEACETYLASE"/>
    <property type="match status" value="1"/>
</dbReference>
<keyword evidence="12" id="KW-1133">Transmembrane helix</keyword>
<evidence type="ECO:0000256" key="3">
    <source>
        <dbReference type="ARBA" id="ARBA00022475"/>
    </source>
</evidence>
<feature type="domain" description="NodB homology" evidence="14">
    <location>
        <begin position="41"/>
        <end position="256"/>
    </location>
</feature>
<keyword evidence="9" id="KW-0119">Carbohydrate metabolism</keyword>
<keyword evidence="16" id="KW-1185">Reference proteome</keyword>
<organism evidence="15 16">
    <name type="scientific">Leucocoprinus birnbaumii</name>
    <dbReference type="NCBI Taxonomy" id="56174"/>
    <lineage>
        <taxon>Eukaryota</taxon>
        <taxon>Fungi</taxon>
        <taxon>Dikarya</taxon>
        <taxon>Basidiomycota</taxon>
        <taxon>Agaricomycotina</taxon>
        <taxon>Agaricomycetes</taxon>
        <taxon>Agaricomycetidae</taxon>
        <taxon>Agaricales</taxon>
        <taxon>Agaricineae</taxon>
        <taxon>Agaricaceae</taxon>
        <taxon>Leucocoprinus</taxon>
    </lineage>
</organism>
<keyword evidence="7" id="KW-0378">Hydrolase</keyword>
<evidence type="ECO:0000256" key="7">
    <source>
        <dbReference type="ARBA" id="ARBA00022801"/>
    </source>
</evidence>
<dbReference type="GO" id="GO:0005975">
    <property type="term" value="P:carbohydrate metabolic process"/>
    <property type="evidence" value="ECO:0007669"/>
    <property type="project" value="InterPro"/>
</dbReference>
<keyword evidence="5" id="KW-0479">Metal-binding</keyword>
<dbReference type="PROSITE" id="PS51677">
    <property type="entry name" value="NODB"/>
    <property type="match status" value="1"/>
</dbReference>
<sequence>MLSKLAIAVSLAVLAIAAPTTEHVHKRQNLANVIENCKNPGDVALTFDDGPYNFEKNIVDVLDRNGAKGTFFYSEFNWSTANPSTPYKNTRSFKLPKTVTTFSSTTTDACIYDANMMDNVKYAYSHGHQISSHTWAHKDLTTLSADQIQDEMQRTEEAIQRITGAAPAFFRPPYGNYNDDVRRIAGQRGLSLVMWSFDSEDSVGASVDQQKANFDNAAKKFNDPLLSLEHSPYSDYILAFPDLPPLLTKLNTFSILRSMAILNRYNCVSVINEVLPKSTDKSTTSLLCHGDPLTSLLVKSMIVHEITRTSGVLEYAIGALKKAGYKNFVTVADCVGSQPYRSVGAPGTPDLALLRRLLRHTEVDILLRELYLLLITLLVLSIPLRMSFRIERRMDLYIPFRKPSMILNGQFSIKASRRSTS</sequence>
<keyword evidence="4" id="KW-0336">GPI-anchor</keyword>
<dbReference type="Proteomes" id="UP001213000">
    <property type="component" value="Unassembled WGS sequence"/>
</dbReference>
<dbReference type="EMBL" id="JANIEX010000013">
    <property type="protein sequence ID" value="KAJ3576363.1"/>
    <property type="molecule type" value="Genomic_DNA"/>
</dbReference>
<evidence type="ECO:0000256" key="2">
    <source>
        <dbReference type="ARBA" id="ARBA00004609"/>
    </source>
</evidence>
<evidence type="ECO:0000256" key="8">
    <source>
        <dbReference type="ARBA" id="ARBA00023136"/>
    </source>
</evidence>
<accession>A0AAD5W402</accession>
<evidence type="ECO:0000256" key="5">
    <source>
        <dbReference type="ARBA" id="ARBA00022723"/>
    </source>
</evidence>
<dbReference type="InterPro" id="IPR011330">
    <property type="entry name" value="Glyco_hydro/deAcase_b/a-brl"/>
</dbReference>
<dbReference type="AlphaFoldDB" id="A0AAD5W402"/>
<comment type="cofactor">
    <cofactor evidence="1">
        <name>Co(2+)</name>
        <dbReference type="ChEBI" id="CHEBI:48828"/>
    </cofactor>
</comment>
<keyword evidence="4" id="KW-0325">Glycoprotein</keyword>
<evidence type="ECO:0000256" key="1">
    <source>
        <dbReference type="ARBA" id="ARBA00001941"/>
    </source>
</evidence>
<feature type="signal peptide" evidence="13">
    <location>
        <begin position="1"/>
        <end position="17"/>
    </location>
</feature>
<dbReference type="Gene3D" id="3.20.20.370">
    <property type="entry name" value="Glycoside hydrolase/deacetylase"/>
    <property type="match status" value="1"/>
</dbReference>
<dbReference type="InterPro" id="IPR002509">
    <property type="entry name" value="NODB_dom"/>
</dbReference>
<feature type="transmembrane region" description="Helical" evidence="12">
    <location>
        <begin position="365"/>
        <end position="384"/>
    </location>
</feature>
<proteinExistence type="predicted"/>
<dbReference type="PANTHER" id="PTHR46471:SF2">
    <property type="entry name" value="CHITIN DEACETYLASE-RELATED"/>
    <property type="match status" value="1"/>
</dbReference>
<keyword evidence="10" id="KW-0449">Lipoprotein</keyword>
<dbReference type="GO" id="GO:0016810">
    <property type="term" value="F:hydrolase activity, acting on carbon-nitrogen (but not peptide) bonds"/>
    <property type="evidence" value="ECO:0007669"/>
    <property type="project" value="InterPro"/>
</dbReference>
<dbReference type="SUPFAM" id="SSF88713">
    <property type="entry name" value="Glycoside hydrolase/deacetylase"/>
    <property type="match status" value="1"/>
</dbReference>
<dbReference type="Pfam" id="PF01522">
    <property type="entry name" value="Polysacc_deac_1"/>
    <property type="match status" value="1"/>
</dbReference>
<evidence type="ECO:0000256" key="9">
    <source>
        <dbReference type="ARBA" id="ARBA00023277"/>
    </source>
</evidence>
<evidence type="ECO:0000256" key="11">
    <source>
        <dbReference type="ARBA" id="ARBA00023316"/>
    </source>
</evidence>
<evidence type="ECO:0000256" key="10">
    <source>
        <dbReference type="ARBA" id="ARBA00023288"/>
    </source>
</evidence>
<keyword evidence="3" id="KW-1003">Cell membrane</keyword>
<keyword evidence="11" id="KW-0961">Cell wall biogenesis/degradation</keyword>
<dbReference type="GO" id="GO:0046872">
    <property type="term" value="F:metal ion binding"/>
    <property type="evidence" value="ECO:0007669"/>
    <property type="project" value="UniProtKB-KW"/>
</dbReference>
<comment type="subcellular location">
    <subcellularLocation>
        <location evidence="2">Cell membrane</location>
        <topology evidence="2">Lipid-anchor</topology>
        <topology evidence="2">GPI-anchor</topology>
    </subcellularLocation>
</comment>
<name>A0AAD5W402_9AGAR</name>
<dbReference type="GO" id="GO:0005886">
    <property type="term" value="C:plasma membrane"/>
    <property type="evidence" value="ECO:0007669"/>
    <property type="project" value="UniProtKB-SubCell"/>
</dbReference>
<evidence type="ECO:0000256" key="12">
    <source>
        <dbReference type="SAM" id="Phobius"/>
    </source>
</evidence>
<keyword evidence="6 13" id="KW-0732">Signal</keyword>
<keyword evidence="12" id="KW-0812">Transmembrane</keyword>
<evidence type="ECO:0000259" key="14">
    <source>
        <dbReference type="PROSITE" id="PS51677"/>
    </source>
</evidence>
<protein>
    <recommendedName>
        <fullName evidence="14">NodB homology domain-containing protein</fullName>
    </recommendedName>
</protein>
<gene>
    <name evidence="15" type="ORF">NP233_g477</name>
</gene>
<dbReference type="GO" id="GO:0071555">
    <property type="term" value="P:cell wall organization"/>
    <property type="evidence" value="ECO:0007669"/>
    <property type="project" value="UniProtKB-KW"/>
</dbReference>
<reference evidence="15" key="1">
    <citation type="submission" date="2022-07" db="EMBL/GenBank/DDBJ databases">
        <title>Genome Sequence of Leucocoprinus birnbaumii.</title>
        <authorList>
            <person name="Buettner E."/>
        </authorList>
    </citation>
    <scope>NUCLEOTIDE SEQUENCE</scope>
    <source>
        <strain evidence="15">VT141</strain>
    </source>
</reference>
<dbReference type="GO" id="GO:0098552">
    <property type="term" value="C:side of membrane"/>
    <property type="evidence" value="ECO:0007669"/>
    <property type="project" value="UniProtKB-KW"/>
</dbReference>